<sequence length="750" mass="79695">MSLFTTLLFCYLIPTSFAAQLFSNASSLPSSASAACASALMSNITCSQLISPLYISNGGYLDVGTLTSLCTSTCSSALSSFQSTAESSCGTAAYSFPGNYSQTVPAIVDPVVWAYNVACLQSGSTYCVPTVTNTSGGIAPCSDCFLKYEAAMLESAYGQTRVTPDDFSSLLSSCSAPATSYPYTTPVPTTATTTTSGTASSASVTTFCTGTPYTVKSGDTCASIAQANSVATDRFVTDNHLDYNCTAILPGSQVCIPQSCLLYEIKTNDTCDSILADEDYSLNQLLSWNPTIHSTCDNLDSMIGREICISPPGTTSWDIVSGNISATWNVTFVLPPTSFTVVPNQTVVPNYTTTYLNPTTPVNITTTTVTVDTAAATSYASLLVYCPITNNDAQNGWTIPDLPDNCTSALSVYCSPSSNATTPPSTVFPTTCSPAYWDSLLSSTAVRTTTNGAPGPTQSGEPSNCDAWYLVQANDTCDAVVSKYGNFTLAQFYSWNPAVGSSCQYLDPGYAVCIGVSSSGSSSSSFISASKTTSSAGPTTTAPSPTLPSTDPQCTSYYYVEPNDSCYNIEQEYDISADEFNAWNPFVGSDCANLWASEYICIGAPYTSSTSSTTTTSATATAPSPLEPSTDPECTQWHYVVSGDTCYALEQTYGITMAQVSALNELSCAYLPGVLRLILRVARRLEPHCRGELRSVAGLLRLRRGTELGSYGFRIRFQVALWQVMCNIPRTGRKHQRPCTTWVYPIRTGC</sequence>
<dbReference type="CDD" id="cd00118">
    <property type="entry name" value="LysM"/>
    <property type="match status" value="5"/>
</dbReference>
<evidence type="ECO:0000256" key="3">
    <source>
        <dbReference type="ARBA" id="ARBA00044955"/>
    </source>
</evidence>
<evidence type="ECO:0000256" key="4">
    <source>
        <dbReference type="SAM" id="MobiDB-lite"/>
    </source>
</evidence>
<keyword evidence="8" id="KW-1185">Reference proteome</keyword>
<dbReference type="EMBL" id="MU854024">
    <property type="protein sequence ID" value="KAK3934138.1"/>
    <property type="molecule type" value="Genomic_DNA"/>
</dbReference>
<evidence type="ECO:0000313" key="7">
    <source>
        <dbReference type="EMBL" id="KAK3934138.1"/>
    </source>
</evidence>
<feature type="domain" description="LysM" evidence="6">
    <location>
        <begin position="211"/>
        <end position="256"/>
    </location>
</feature>
<feature type="domain" description="LysM" evidence="6">
    <location>
        <begin position="636"/>
        <end position="680"/>
    </location>
</feature>
<feature type="domain" description="LysM" evidence="6">
    <location>
        <begin position="261"/>
        <end position="309"/>
    </location>
</feature>
<feature type="domain" description="LysM" evidence="6">
    <location>
        <begin position="467"/>
        <end position="514"/>
    </location>
</feature>
<feature type="region of interest" description="Disordered" evidence="4">
    <location>
        <begin position="608"/>
        <end position="632"/>
    </location>
</feature>
<feature type="compositionally biased region" description="Low complexity" evidence="4">
    <location>
        <begin position="608"/>
        <end position="629"/>
    </location>
</feature>
<reference evidence="8" key="1">
    <citation type="journal article" date="2023" name="Mol. Phylogenet. Evol.">
        <title>Genome-scale phylogeny and comparative genomics of the fungal order Sordariales.</title>
        <authorList>
            <person name="Hensen N."/>
            <person name="Bonometti L."/>
            <person name="Westerberg I."/>
            <person name="Brannstrom I.O."/>
            <person name="Guillou S."/>
            <person name="Cros-Aarteil S."/>
            <person name="Calhoun S."/>
            <person name="Haridas S."/>
            <person name="Kuo A."/>
            <person name="Mondo S."/>
            <person name="Pangilinan J."/>
            <person name="Riley R."/>
            <person name="LaButti K."/>
            <person name="Andreopoulos B."/>
            <person name="Lipzen A."/>
            <person name="Chen C."/>
            <person name="Yan M."/>
            <person name="Daum C."/>
            <person name="Ng V."/>
            <person name="Clum A."/>
            <person name="Steindorff A."/>
            <person name="Ohm R.A."/>
            <person name="Martin F."/>
            <person name="Silar P."/>
            <person name="Natvig D.O."/>
            <person name="Lalanne C."/>
            <person name="Gautier V."/>
            <person name="Ament-Velasquez S.L."/>
            <person name="Kruys A."/>
            <person name="Hutchinson M.I."/>
            <person name="Powell A.J."/>
            <person name="Barry K."/>
            <person name="Miller A.N."/>
            <person name="Grigoriev I.V."/>
            <person name="Debuchy R."/>
            <person name="Gladieux P."/>
            <person name="Hiltunen Thoren M."/>
            <person name="Johannesson H."/>
        </authorList>
    </citation>
    <scope>NUCLEOTIDE SEQUENCE [LARGE SCALE GENOMIC DNA]</scope>
    <source>
        <strain evidence="8">CBS 340.73</strain>
    </source>
</reference>
<dbReference type="SUPFAM" id="SSF54106">
    <property type="entry name" value="LysM domain"/>
    <property type="match status" value="4"/>
</dbReference>
<accession>A0AAN6MX50</accession>
<keyword evidence="2" id="KW-0843">Virulence</keyword>
<dbReference type="PANTHER" id="PTHR34997">
    <property type="entry name" value="AM15"/>
    <property type="match status" value="1"/>
</dbReference>
<dbReference type="AlphaFoldDB" id="A0AAN6MX50"/>
<comment type="similarity">
    <text evidence="3">Belongs to the secreted LysM effector family.</text>
</comment>
<dbReference type="Proteomes" id="UP001303473">
    <property type="component" value="Unassembled WGS sequence"/>
</dbReference>
<evidence type="ECO:0000256" key="5">
    <source>
        <dbReference type="SAM" id="SignalP"/>
    </source>
</evidence>
<evidence type="ECO:0000313" key="8">
    <source>
        <dbReference type="Proteomes" id="UP001303473"/>
    </source>
</evidence>
<dbReference type="PROSITE" id="PS51782">
    <property type="entry name" value="LYSM"/>
    <property type="match status" value="5"/>
</dbReference>
<dbReference type="InterPro" id="IPR018392">
    <property type="entry name" value="LysM"/>
</dbReference>
<dbReference type="Pfam" id="PF01476">
    <property type="entry name" value="LysM"/>
    <property type="match status" value="4"/>
</dbReference>
<name>A0AAN6MX50_9PEZI</name>
<dbReference type="GO" id="GO:0008061">
    <property type="term" value="F:chitin binding"/>
    <property type="evidence" value="ECO:0007669"/>
    <property type="project" value="UniProtKB-KW"/>
</dbReference>
<dbReference type="InterPro" id="IPR036779">
    <property type="entry name" value="LysM_dom_sf"/>
</dbReference>
<organism evidence="7 8">
    <name type="scientific">Diplogelasinospora grovesii</name>
    <dbReference type="NCBI Taxonomy" id="303347"/>
    <lineage>
        <taxon>Eukaryota</taxon>
        <taxon>Fungi</taxon>
        <taxon>Dikarya</taxon>
        <taxon>Ascomycota</taxon>
        <taxon>Pezizomycotina</taxon>
        <taxon>Sordariomycetes</taxon>
        <taxon>Sordariomycetidae</taxon>
        <taxon>Sordariales</taxon>
        <taxon>Diplogelasinosporaceae</taxon>
        <taxon>Diplogelasinospora</taxon>
    </lineage>
</organism>
<feature type="chain" id="PRO_5042921518" description="LysM domain-containing protein" evidence="5">
    <location>
        <begin position="19"/>
        <end position="750"/>
    </location>
</feature>
<evidence type="ECO:0000256" key="1">
    <source>
        <dbReference type="ARBA" id="ARBA00022669"/>
    </source>
</evidence>
<comment type="caution">
    <text evidence="7">The sequence shown here is derived from an EMBL/GenBank/DDBJ whole genome shotgun (WGS) entry which is preliminary data.</text>
</comment>
<evidence type="ECO:0000259" key="6">
    <source>
        <dbReference type="PROSITE" id="PS51782"/>
    </source>
</evidence>
<feature type="signal peptide" evidence="5">
    <location>
        <begin position="1"/>
        <end position="18"/>
    </location>
</feature>
<dbReference type="Gene3D" id="3.10.350.10">
    <property type="entry name" value="LysM domain"/>
    <property type="match status" value="5"/>
</dbReference>
<evidence type="ECO:0000256" key="2">
    <source>
        <dbReference type="ARBA" id="ARBA00023026"/>
    </source>
</evidence>
<feature type="domain" description="LysM" evidence="6">
    <location>
        <begin position="556"/>
        <end position="602"/>
    </location>
</feature>
<protein>
    <recommendedName>
        <fullName evidence="6">LysM domain-containing protein</fullName>
    </recommendedName>
</protein>
<keyword evidence="1" id="KW-0147">Chitin-binding</keyword>
<dbReference type="PANTHER" id="PTHR34997:SF1">
    <property type="entry name" value="PEPTIDOGLYCAN-BINDING LYSIN DOMAIN"/>
    <property type="match status" value="1"/>
</dbReference>
<gene>
    <name evidence="7" type="ORF">QBC46DRAFT_274422</name>
</gene>
<dbReference type="SMART" id="SM00257">
    <property type="entry name" value="LysM"/>
    <property type="match status" value="5"/>
</dbReference>
<proteinExistence type="inferred from homology"/>
<dbReference type="InterPro" id="IPR052210">
    <property type="entry name" value="LysM1-like"/>
</dbReference>
<keyword evidence="5" id="KW-0732">Signal</keyword>